<dbReference type="InterPro" id="IPR036250">
    <property type="entry name" value="AcylCo_DH-like_C"/>
</dbReference>
<evidence type="ECO:0000256" key="1">
    <source>
        <dbReference type="ARBA" id="ARBA00022630"/>
    </source>
</evidence>
<feature type="repeat" description="ANK" evidence="3">
    <location>
        <begin position="61"/>
        <end position="93"/>
    </location>
</feature>
<dbReference type="InterPro" id="IPR013786">
    <property type="entry name" value="AcylCoA_DH/ox_N"/>
</dbReference>
<dbReference type="Gene3D" id="1.10.540.10">
    <property type="entry name" value="Acyl-CoA dehydrogenase/oxidase, N-terminal domain"/>
    <property type="match status" value="1"/>
</dbReference>
<keyword evidence="3" id="KW-0040">ANK repeat</keyword>
<dbReference type="Gene3D" id="1.25.40.20">
    <property type="entry name" value="Ankyrin repeat-containing domain"/>
    <property type="match status" value="3"/>
</dbReference>
<evidence type="ECO:0000256" key="3">
    <source>
        <dbReference type="PROSITE-ProRule" id="PRU00023"/>
    </source>
</evidence>
<evidence type="ECO:0000259" key="4">
    <source>
        <dbReference type="Pfam" id="PF02771"/>
    </source>
</evidence>
<dbReference type="InterPro" id="IPR013107">
    <property type="entry name" value="Acyl-CoA_DH_C"/>
</dbReference>
<sequence>MTQTTLPPLNAAWDPSLETTDTEEFCWTPLQLAARAGDVATMKSILSQNPAAVNEPPRGYYGQTALQAACMHGQELAVQLLIHAGADLHFSGGNNLQRNALQIACGHGDEKIVDMLLAAGARVDNVTDASTAGLQKVSRSRVTVTRYNGRTALQAACERGHTHLVHRLLQIGADVNAPPSPTAGYTALQAAAGGGYLEIVDLLLQHGADANAASAKYKGFTALQGACQGGHARVVQRVLQQDVDVYALGGTYGDGMALHAAAEVGRVDIIKMLLAAGADSAVVGGHEEAAQVLRAAGATGRSGAYKGEATALSNWWPEARLGGNMRSFFFQIRRNSIMSSNARDAPATDPKVYDEYIDKWQQQQPTDVAGWLQRAKDVAKVLDTDAGIRERENKSPRAEIALLKHSGLLKVLGQPKYGGGGQPWSVGYKVIQEVAKGDGSIGMLLGYHLLWSTTARVVGSDEQVERTEELIIKNNYFVGGAVNPRDSDLKITNDGDNIVFNGFKFFNTGGVISDLTVLEGVYEDTSDHIFAIVKTDQSGIQFGHDWNNIGLRLTESGSVKIENVKAPWADALGWDAAAKKPDPAVLGIAFGSLLLPTNFYLGIAWGALNTATAYTNSSTRAWPFGGDNKEKPQDEFYILSTYGNFLAHLRAATALAEKAGQEVDAVYEGTQKSVQDRAKVTAQARGEVAEWIASVKVVSTDVGLRVTSGVFELTGSKATATKVGLDRFWRDIRTHTLHDPVAYKNRELGRYQLLQEFPEPTWYT</sequence>
<dbReference type="SUPFAM" id="SSF48403">
    <property type="entry name" value="Ankyrin repeat"/>
    <property type="match status" value="1"/>
</dbReference>
<dbReference type="InterPro" id="IPR046373">
    <property type="entry name" value="Acyl-CoA_Oxase/DH_mid-dom_sf"/>
</dbReference>
<dbReference type="EMBL" id="ANFO01000942">
    <property type="protein sequence ID" value="KGQ05497.1"/>
    <property type="molecule type" value="Genomic_DNA"/>
</dbReference>
<dbReference type="Gene3D" id="2.40.110.10">
    <property type="entry name" value="Butyryl-CoA Dehydrogenase, subunit A, domain 2"/>
    <property type="match status" value="1"/>
</dbReference>
<evidence type="ECO:0000313" key="6">
    <source>
        <dbReference type="EMBL" id="KGQ05497.1"/>
    </source>
</evidence>
<feature type="domain" description="Acyl-CoA dehydrogenase C-terminal" evidence="5">
    <location>
        <begin position="599"/>
        <end position="738"/>
    </location>
</feature>
<dbReference type="SUPFAM" id="SSF56645">
    <property type="entry name" value="Acyl-CoA dehydrogenase NM domain-like"/>
    <property type="match status" value="1"/>
</dbReference>
<dbReference type="AlphaFoldDB" id="A0A0A2VGN9"/>
<feature type="repeat" description="ANK" evidence="3">
    <location>
        <begin position="183"/>
        <end position="215"/>
    </location>
</feature>
<name>A0A0A2VGN9_BEABA</name>
<evidence type="ECO:0000256" key="2">
    <source>
        <dbReference type="ARBA" id="ARBA00023002"/>
    </source>
</evidence>
<organism evidence="6 7">
    <name type="scientific">Beauveria bassiana D1-5</name>
    <dbReference type="NCBI Taxonomy" id="1245745"/>
    <lineage>
        <taxon>Eukaryota</taxon>
        <taxon>Fungi</taxon>
        <taxon>Dikarya</taxon>
        <taxon>Ascomycota</taxon>
        <taxon>Pezizomycotina</taxon>
        <taxon>Sordariomycetes</taxon>
        <taxon>Hypocreomycetidae</taxon>
        <taxon>Hypocreales</taxon>
        <taxon>Cordycipitaceae</taxon>
        <taxon>Beauveria</taxon>
    </lineage>
</organism>
<feature type="repeat" description="ANK" evidence="3">
    <location>
        <begin position="96"/>
        <end position="128"/>
    </location>
</feature>
<dbReference type="eggNOG" id="ENOG502S9JP">
    <property type="taxonomic scope" value="Eukaryota"/>
</dbReference>
<dbReference type="PROSITE" id="PS50297">
    <property type="entry name" value="ANK_REP_REGION"/>
    <property type="match status" value="4"/>
</dbReference>
<gene>
    <name evidence="6" type="ORF">BBAD15_g9244</name>
</gene>
<dbReference type="PANTHER" id="PTHR24133">
    <property type="entry name" value="ANKYRIN DOMAIN-CONTAINING"/>
    <property type="match status" value="1"/>
</dbReference>
<comment type="caution">
    <text evidence="6">The sequence shown here is derived from an EMBL/GenBank/DDBJ whole genome shotgun (WGS) entry which is preliminary data.</text>
</comment>
<keyword evidence="2" id="KW-0560">Oxidoreductase</keyword>
<dbReference type="InterPro" id="IPR002110">
    <property type="entry name" value="Ankyrin_rpt"/>
</dbReference>
<accession>A0A0A2VGN9</accession>
<keyword evidence="1" id="KW-0285">Flavoprotein</keyword>
<protein>
    <submittedName>
        <fullName evidence="6">Dibenzothiophene desulfurization enzyme C</fullName>
    </submittedName>
</protein>
<dbReference type="PROSITE" id="PS50088">
    <property type="entry name" value="ANK_REPEAT"/>
    <property type="match status" value="5"/>
</dbReference>
<dbReference type="GO" id="GO:0016627">
    <property type="term" value="F:oxidoreductase activity, acting on the CH-CH group of donors"/>
    <property type="evidence" value="ECO:0007669"/>
    <property type="project" value="InterPro"/>
</dbReference>
<dbReference type="FunFam" id="1.10.540.10:FF:000025">
    <property type="entry name" value="Related to Dibenzothiophene desulfurization enzyme C"/>
    <property type="match status" value="1"/>
</dbReference>
<dbReference type="OrthoDB" id="5356974at2759"/>
<dbReference type="Proteomes" id="UP000030106">
    <property type="component" value="Unassembled WGS sequence"/>
</dbReference>
<dbReference type="FunFam" id="2.40.110.10:FF:000020">
    <property type="entry name" value="Putative acyl-CoA dehydrogenase YdbM"/>
    <property type="match status" value="1"/>
</dbReference>
<dbReference type="SMART" id="SM00248">
    <property type="entry name" value="ANK"/>
    <property type="match status" value="7"/>
</dbReference>
<dbReference type="GO" id="GO:0050660">
    <property type="term" value="F:flavin adenine dinucleotide binding"/>
    <property type="evidence" value="ECO:0007669"/>
    <property type="project" value="InterPro"/>
</dbReference>
<dbReference type="InterPro" id="IPR052391">
    <property type="entry name" value="E3_Ligase-Neurotoxin"/>
</dbReference>
<dbReference type="Pfam" id="PF12796">
    <property type="entry name" value="Ank_2"/>
    <property type="match status" value="3"/>
</dbReference>
<dbReference type="HOGENOM" id="CLU_365219_0_0_1"/>
<dbReference type="Pfam" id="PF08028">
    <property type="entry name" value="Acyl-CoA_dh_2"/>
    <property type="match status" value="1"/>
</dbReference>
<dbReference type="Pfam" id="PF02771">
    <property type="entry name" value="Acyl-CoA_dh_N"/>
    <property type="match status" value="1"/>
</dbReference>
<proteinExistence type="predicted"/>
<dbReference type="InterPro" id="IPR036770">
    <property type="entry name" value="Ankyrin_rpt-contain_sf"/>
</dbReference>
<dbReference type="STRING" id="1245745.A0A0A2VGN9"/>
<feature type="repeat" description="ANK" evidence="3">
    <location>
        <begin position="253"/>
        <end position="285"/>
    </location>
</feature>
<dbReference type="PRINTS" id="PR01415">
    <property type="entry name" value="ANKYRIN"/>
</dbReference>
<dbReference type="SUPFAM" id="SSF47203">
    <property type="entry name" value="Acyl-CoA dehydrogenase C-terminal domain-like"/>
    <property type="match status" value="1"/>
</dbReference>
<dbReference type="InterPro" id="IPR037069">
    <property type="entry name" value="AcylCoA_DH/ox_N_sf"/>
</dbReference>
<evidence type="ECO:0000259" key="5">
    <source>
        <dbReference type="Pfam" id="PF08028"/>
    </source>
</evidence>
<feature type="domain" description="Acyl-CoA dehydrogenase/oxidase N-terminal" evidence="4">
    <location>
        <begin position="386"/>
        <end position="466"/>
    </location>
</feature>
<evidence type="ECO:0000313" key="7">
    <source>
        <dbReference type="Proteomes" id="UP000030106"/>
    </source>
</evidence>
<reference evidence="6 7" key="1">
    <citation type="submission" date="2012-10" db="EMBL/GenBank/DDBJ databases">
        <title>Genome sequencing and analysis of entomopathogenic fungi Beauveria bassiana D1-5.</title>
        <authorList>
            <person name="Li Q."/>
            <person name="Wang L."/>
            <person name="Zhang Z."/>
            <person name="Wang Q."/>
            <person name="Ren J."/>
            <person name="Wang M."/>
            <person name="Xu W."/>
            <person name="Wang J."/>
            <person name="Lu Y."/>
            <person name="Du Q."/>
            <person name="Sun Z."/>
        </authorList>
    </citation>
    <scope>NUCLEOTIDE SEQUENCE [LARGE SCALE GENOMIC DNA]</scope>
    <source>
        <strain evidence="6 7">D1-5</strain>
    </source>
</reference>
<feature type="repeat" description="ANK" evidence="3">
    <location>
        <begin position="148"/>
        <end position="180"/>
    </location>
</feature>
<dbReference type="InterPro" id="IPR009100">
    <property type="entry name" value="AcylCoA_DH/oxidase_NM_dom_sf"/>
</dbReference>
<dbReference type="Gene3D" id="1.20.140.10">
    <property type="entry name" value="Butyryl-CoA Dehydrogenase, subunit A, domain 3"/>
    <property type="match status" value="1"/>
</dbReference>
<dbReference type="PANTHER" id="PTHR24133:SF40">
    <property type="entry name" value="ANKYRIN REPEAT DOMAIN 44"/>
    <property type="match status" value="1"/>
</dbReference>